<dbReference type="AlphaFoldDB" id="A0A4Z2GHB3"/>
<gene>
    <name evidence="2" type="ORF">EYF80_037002</name>
</gene>
<accession>A0A4Z2GHB3</accession>
<comment type="caution">
    <text evidence="2">The sequence shown here is derived from an EMBL/GenBank/DDBJ whole genome shotgun (WGS) entry which is preliminary data.</text>
</comment>
<feature type="compositionally biased region" description="Polar residues" evidence="1">
    <location>
        <begin position="37"/>
        <end position="57"/>
    </location>
</feature>
<feature type="region of interest" description="Disordered" evidence="1">
    <location>
        <begin position="1"/>
        <end position="64"/>
    </location>
</feature>
<organism evidence="2 3">
    <name type="scientific">Liparis tanakae</name>
    <name type="common">Tanaka's snailfish</name>
    <dbReference type="NCBI Taxonomy" id="230148"/>
    <lineage>
        <taxon>Eukaryota</taxon>
        <taxon>Metazoa</taxon>
        <taxon>Chordata</taxon>
        <taxon>Craniata</taxon>
        <taxon>Vertebrata</taxon>
        <taxon>Euteleostomi</taxon>
        <taxon>Actinopterygii</taxon>
        <taxon>Neopterygii</taxon>
        <taxon>Teleostei</taxon>
        <taxon>Neoteleostei</taxon>
        <taxon>Acanthomorphata</taxon>
        <taxon>Eupercaria</taxon>
        <taxon>Perciformes</taxon>
        <taxon>Cottioidei</taxon>
        <taxon>Cottales</taxon>
        <taxon>Liparidae</taxon>
        <taxon>Liparis</taxon>
    </lineage>
</organism>
<evidence type="ECO:0000313" key="3">
    <source>
        <dbReference type="Proteomes" id="UP000314294"/>
    </source>
</evidence>
<name>A0A4Z2GHB3_9TELE</name>
<dbReference type="Proteomes" id="UP000314294">
    <property type="component" value="Unassembled WGS sequence"/>
</dbReference>
<feature type="compositionally biased region" description="Polar residues" evidence="1">
    <location>
        <begin position="1"/>
        <end position="10"/>
    </location>
</feature>
<evidence type="ECO:0000256" key="1">
    <source>
        <dbReference type="SAM" id="MobiDB-lite"/>
    </source>
</evidence>
<dbReference type="EMBL" id="SRLO01000536">
    <property type="protein sequence ID" value="TNN52769.1"/>
    <property type="molecule type" value="Genomic_DNA"/>
</dbReference>
<keyword evidence="3" id="KW-1185">Reference proteome</keyword>
<reference evidence="2 3" key="1">
    <citation type="submission" date="2019-03" db="EMBL/GenBank/DDBJ databases">
        <title>First draft genome of Liparis tanakae, snailfish: a comprehensive survey of snailfish specific genes.</title>
        <authorList>
            <person name="Kim W."/>
            <person name="Song I."/>
            <person name="Jeong J.-H."/>
            <person name="Kim D."/>
            <person name="Kim S."/>
            <person name="Ryu S."/>
            <person name="Song J.Y."/>
            <person name="Lee S.K."/>
        </authorList>
    </citation>
    <scope>NUCLEOTIDE SEQUENCE [LARGE SCALE GENOMIC DNA]</scope>
    <source>
        <tissue evidence="2">Muscle</tissue>
    </source>
</reference>
<evidence type="ECO:0000313" key="2">
    <source>
        <dbReference type="EMBL" id="TNN52769.1"/>
    </source>
</evidence>
<sequence>MLSVCASSVGNEKEAGGPEVRKESSAFSQHRGHSEGVTVNQRYVNGDSENSSHSSPSGYVPGARPCSVETDWLRLAASARKKKQSAVQRSGFVKTDSGTQLSAEVSLNNRGKRWLFLFPWWVNRHQACRSVRFAFRFPASEGLWTGGRDNGRTDFLRLDQQLT</sequence>
<protein>
    <submittedName>
        <fullName evidence="2">Uncharacterized protein</fullName>
    </submittedName>
</protein>
<proteinExistence type="predicted"/>
<feature type="compositionally biased region" description="Basic and acidic residues" evidence="1">
    <location>
        <begin position="11"/>
        <end position="24"/>
    </location>
</feature>